<dbReference type="PANTHER" id="PTHR47814:SF1">
    <property type="entry name" value="PEPTIDYL-TRNA HYDROLASE ARFB"/>
    <property type="match status" value="1"/>
</dbReference>
<dbReference type="Pfam" id="PF00472">
    <property type="entry name" value="RF-1"/>
    <property type="match status" value="1"/>
</dbReference>
<accession>A0AA51X8U2</accession>
<reference evidence="4 5" key="1">
    <citation type="submission" date="2023-08" db="EMBL/GenBank/DDBJ databases">
        <title>Pleionea litopenaei sp. nov., isolated from stomach of juvenile Litopenaeus vannamei.</title>
        <authorList>
            <person name="Rho A.M."/>
            <person name="Hwang C.Y."/>
        </authorList>
    </citation>
    <scope>NUCLEOTIDE SEQUENCE [LARGE SCALE GENOMIC DNA]</scope>
    <source>
        <strain evidence="4 5">HL-JVS1</strain>
    </source>
</reference>
<dbReference type="GO" id="GO:0004045">
    <property type="term" value="F:peptidyl-tRNA hydrolase activity"/>
    <property type="evidence" value="ECO:0007669"/>
    <property type="project" value="UniProtKB-EC"/>
</dbReference>
<evidence type="ECO:0000313" key="5">
    <source>
        <dbReference type="Proteomes" id="UP001239782"/>
    </source>
</evidence>
<dbReference type="EMBL" id="CP133548">
    <property type="protein sequence ID" value="WMS88465.1"/>
    <property type="molecule type" value="Genomic_DNA"/>
</dbReference>
<sequence>MSELNITDSIRISSNEFEWHAIRSSGAGGQKVNKTSTCIHLRFDIRASSLPEWLKERLLNANDHRVSHEGVFIIKVQSERTQERNYAAAISRLTEWIQAFTKIQKERRQTKPSRAAKAKRMDQKTHKGKIKQLRGKVDQ</sequence>
<evidence type="ECO:0000256" key="2">
    <source>
        <dbReference type="SAM" id="MobiDB-lite"/>
    </source>
</evidence>
<dbReference type="SUPFAM" id="SSF75620">
    <property type="entry name" value="Release factor"/>
    <property type="match status" value="1"/>
</dbReference>
<keyword evidence="4" id="KW-0378">Hydrolase</keyword>
<evidence type="ECO:0000256" key="1">
    <source>
        <dbReference type="ARBA" id="ARBA00010835"/>
    </source>
</evidence>
<evidence type="ECO:0000313" key="4">
    <source>
        <dbReference type="EMBL" id="WMS88465.1"/>
    </source>
</evidence>
<dbReference type="KEGG" id="plei:Q9312_06005"/>
<dbReference type="GO" id="GO:0072344">
    <property type="term" value="P:rescue of stalled ribosome"/>
    <property type="evidence" value="ECO:0007669"/>
    <property type="project" value="TreeGrafter"/>
</dbReference>
<dbReference type="RefSeq" id="WP_309203679.1">
    <property type="nucleotide sequence ID" value="NZ_CP133548.1"/>
</dbReference>
<keyword evidence="5" id="KW-1185">Reference proteome</keyword>
<organism evidence="4 5">
    <name type="scientific">Pleionea litopenaei</name>
    <dbReference type="NCBI Taxonomy" id="3070815"/>
    <lineage>
        <taxon>Bacteria</taxon>
        <taxon>Pseudomonadati</taxon>
        <taxon>Pseudomonadota</taxon>
        <taxon>Gammaproteobacteria</taxon>
        <taxon>Oceanospirillales</taxon>
        <taxon>Pleioneaceae</taxon>
        <taxon>Pleionea</taxon>
    </lineage>
</organism>
<dbReference type="NCBIfam" id="NF006718">
    <property type="entry name" value="PRK09256.1"/>
    <property type="match status" value="1"/>
</dbReference>
<feature type="domain" description="Prokaryotic-type class I peptide chain release factors" evidence="3">
    <location>
        <begin position="9"/>
        <end position="134"/>
    </location>
</feature>
<feature type="compositionally biased region" description="Basic residues" evidence="2">
    <location>
        <begin position="126"/>
        <end position="139"/>
    </location>
</feature>
<dbReference type="AlphaFoldDB" id="A0AA51X8U2"/>
<dbReference type="GO" id="GO:0043022">
    <property type="term" value="F:ribosome binding"/>
    <property type="evidence" value="ECO:0007669"/>
    <property type="project" value="TreeGrafter"/>
</dbReference>
<name>A0AA51X8U2_9GAMM</name>
<dbReference type="Proteomes" id="UP001239782">
    <property type="component" value="Chromosome"/>
</dbReference>
<comment type="similarity">
    <text evidence="1">Belongs to the prokaryotic/mitochondrial release factor family.</text>
</comment>
<gene>
    <name evidence="4" type="primary">arfB</name>
    <name evidence="4" type="ORF">Q9312_06005</name>
</gene>
<evidence type="ECO:0000259" key="3">
    <source>
        <dbReference type="Pfam" id="PF00472"/>
    </source>
</evidence>
<proteinExistence type="inferred from homology"/>
<protein>
    <submittedName>
        <fullName evidence="4">Alternative ribosome rescue aminoacyl-tRNA hydrolase ArfB</fullName>
        <ecNumber evidence="4">3.1.1.29</ecNumber>
    </submittedName>
</protein>
<dbReference type="Gene3D" id="3.30.160.20">
    <property type="match status" value="1"/>
</dbReference>
<dbReference type="PANTHER" id="PTHR47814">
    <property type="entry name" value="PEPTIDYL-TRNA HYDROLASE ARFB"/>
    <property type="match status" value="1"/>
</dbReference>
<feature type="region of interest" description="Disordered" evidence="2">
    <location>
        <begin position="104"/>
        <end position="139"/>
    </location>
</feature>
<dbReference type="InterPro" id="IPR000352">
    <property type="entry name" value="Pep_chain_release_fac_I"/>
</dbReference>
<dbReference type="GO" id="GO:0003747">
    <property type="term" value="F:translation release factor activity"/>
    <property type="evidence" value="ECO:0007669"/>
    <property type="project" value="InterPro"/>
</dbReference>
<dbReference type="EC" id="3.1.1.29" evidence="4"/>
<dbReference type="InterPro" id="IPR045853">
    <property type="entry name" value="Pep_chain_release_fac_I_sf"/>
</dbReference>